<dbReference type="EMBL" id="VIWY01000008">
    <property type="protein sequence ID" value="TWG09330.1"/>
    <property type="molecule type" value="Genomic_DNA"/>
</dbReference>
<accession>A0A561VCJ0</accession>
<dbReference type="InterPro" id="IPR023228">
    <property type="entry name" value="SAM_OH_AdoTrfase_N_sf"/>
</dbReference>
<name>A0A561VCJ0_ACTTI</name>
<keyword evidence="2" id="KW-1185">Reference proteome</keyword>
<gene>
    <name evidence="1" type="ORF">FHX34_10845</name>
</gene>
<dbReference type="AlphaFoldDB" id="A0A561VCJ0"/>
<dbReference type="Proteomes" id="UP000320239">
    <property type="component" value="Unassembled WGS sequence"/>
</dbReference>
<evidence type="ECO:0008006" key="3">
    <source>
        <dbReference type="Google" id="ProtNLM"/>
    </source>
</evidence>
<proteinExistence type="predicted"/>
<dbReference type="OrthoDB" id="481721at2"/>
<protein>
    <recommendedName>
        <fullName evidence="3">SAM-dependent chlorinase/fluorinase</fullName>
    </recommendedName>
</protein>
<dbReference type="RefSeq" id="WP_122978447.1">
    <property type="nucleotide sequence ID" value="NZ_BOMX01000157.1"/>
</dbReference>
<sequence length="258" mass="26607">MLLTVVADYGVGDLAFAEVRQRLALLLPEAEVTAIPVPPFDTVSAGFCLAQLAFGDGPPDRVLYANVAPRQDEDRPRQDNAGERLVAARLPSGVLVVGVAAGASMSFLADEEVPLHAVEVADAGSQFRSRDVFPDALAALVRGDTGLLGEPVTVDPAPVRAVAYSDGYGNLKTSWYDAPAAPGTSARVRIGAVVHEVVISDGVFAVPAGAIAFAPGSSGWPRGDGGGARVSHEIFARGRNAAELFGNPVSGTPVEVLV</sequence>
<evidence type="ECO:0000313" key="1">
    <source>
        <dbReference type="EMBL" id="TWG09330.1"/>
    </source>
</evidence>
<dbReference type="Gene3D" id="3.40.50.10790">
    <property type="entry name" value="S-adenosyl-l-methionine hydroxide adenosyltransferase, N-terminal"/>
    <property type="match status" value="1"/>
</dbReference>
<comment type="caution">
    <text evidence="1">The sequence shown here is derived from an EMBL/GenBank/DDBJ whole genome shotgun (WGS) entry which is preliminary data.</text>
</comment>
<organism evidence="1 2">
    <name type="scientific">Actinoplanes teichomyceticus</name>
    <dbReference type="NCBI Taxonomy" id="1867"/>
    <lineage>
        <taxon>Bacteria</taxon>
        <taxon>Bacillati</taxon>
        <taxon>Actinomycetota</taxon>
        <taxon>Actinomycetes</taxon>
        <taxon>Micromonosporales</taxon>
        <taxon>Micromonosporaceae</taxon>
        <taxon>Actinoplanes</taxon>
    </lineage>
</organism>
<reference evidence="1 2" key="1">
    <citation type="submission" date="2019-06" db="EMBL/GenBank/DDBJ databases">
        <title>Sequencing the genomes of 1000 actinobacteria strains.</title>
        <authorList>
            <person name="Klenk H.-P."/>
        </authorList>
    </citation>
    <scope>NUCLEOTIDE SEQUENCE [LARGE SCALE GENOMIC DNA]</scope>
    <source>
        <strain evidence="1 2">DSM 43866</strain>
    </source>
</reference>
<evidence type="ECO:0000313" key="2">
    <source>
        <dbReference type="Proteomes" id="UP000320239"/>
    </source>
</evidence>
<dbReference type="SUPFAM" id="SSF102522">
    <property type="entry name" value="Bacterial fluorinating enzyme, N-terminal domain"/>
    <property type="match status" value="1"/>
</dbReference>